<gene>
    <name evidence="1" type="ORF">GCM10008025_16800</name>
</gene>
<evidence type="ECO:0000313" key="2">
    <source>
        <dbReference type="Proteomes" id="UP000613512"/>
    </source>
</evidence>
<dbReference type="InterPro" id="IPR024496">
    <property type="entry name" value="Spore_germ_GerPE"/>
</dbReference>
<protein>
    <recommendedName>
        <fullName evidence="3">Spore germination protein GerPE</fullName>
    </recommendedName>
</protein>
<dbReference type="Pfam" id="PF10970">
    <property type="entry name" value="GerPE"/>
    <property type="match status" value="1"/>
</dbReference>
<organism evidence="1 2">
    <name type="scientific">Ornithinibacillus halotolerans</name>
    <dbReference type="NCBI Taxonomy" id="1274357"/>
    <lineage>
        <taxon>Bacteria</taxon>
        <taxon>Bacillati</taxon>
        <taxon>Bacillota</taxon>
        <taxon>Bacilli</taxon>
        <taxon>Bacillales</taxon>
        <taxon>Bacillaceae</taxon>
        <taxon>Ornithinibacillus</taxon>
    </lineage>
</organism>
<dbReference type="Proteomes" id="UP000613512">
    <property type="component" value="Unassembled WGS sequence"/>
</dbReference>
<evidence type="ECO:0008006" key="3">
    <source>
        <dbReference type="Google" id="ProtNLM"/>
    </source>
</evidence>
<comment type="caution">
    <text evidence="1">The sequence shown here is derived from an EMBL/GenBank/DDBJ whole genome shotgun (WGS) entry which is preliminary data.</text>
</comment>
<reference evidence="1" key="2">
    <citation type="submission" date="2020-09" db="EMBL/GenBank/DDBJ databases">
        <authorList>
            <person name="Sun Q."/>
            <person name="Zhou Y."/>
        </authorList>
    </citation>
    <scope>NUCLEOTIDE SEQUENCE</scope>
    <source>
        <strain evidence="1">CGMCC 1.12408</strain>
    </source>
</reference>
<name>A0A916W7C8_9BACI</name>
<evidence type="ECO:0000313" key="1">
    <source>
        <dbReference type="EMBL" id="GGA73747.1"/>
    </source>
</evidence>
<keyword evidence="2" id="KW-1185">Reference proteome</keyword>
<dbReference type="EMBL" id="BMEY01000007">
    <property type="protein sequence ID" value="GGA73747.1"/>
    <property type="molecule type" value="Genomic_DNA"/>
</dbReference>
<dbReference type="RefSeq" id="WP_188384241.1">
    <property type="nucleotide sequence ID" value="NZ_BMEY01000007.1"/>
</dbReference>
<reference evidence="1" key="1">
    <citation type="journal article" date="2014" name="Int. J. Syst. Evol. Microbiol.">
        <title>Complete genome sequence of Corynebacterium casei LMG S-19264T (=DSM 44701T), isolated from a smear-ripened cheese.</title>
        <authorList>
            <consortium name="US DOE Joint Genome Institute (JGI-PGF)"/>
            <person name="Walter F."/>
            <person name="Albersmeier A."/>
            <person name="Kalinowski J."/>
            <person name="Ruckert C."/>
        </authorList>
    </citation>
    <scope>NUCLEOTIDE SEQUENCE</scope>
    <source>
        <strain evidence="1">CGMCC 1.12408</strain>
    </source>
</reference>
<accession>A0A916W7C8</accession>
<sequence>MKERLVIISSSAINSIGFSSIFNIGDTIEFNPTFNGIAVQREGIAWNDAYDLQFDYYSIFKRKAKWLSSELPIQSEHFHHQNYINVGTVSITGVSQSSTVQHGSLKKINAESRVKHFRLLKEE</sequence>
<proteinExistence type="predicted"/>
<dbReference type="AlphaFoldDB" id="A0A916W7C8"/>